<protein>
    <recommendedName>
        <fullName evidence="3">Sodium-dependent dicarboxylate transporter SdcS</fullName>
    </recommendedName>
    <alternativeName>
        <fullName evidence="7">Na(+)/dicarboxylate symporter</fullName>
    </alternativeName>
</protein>
<dbReference type="OrthoDB" id="9156049at2"/>
<gene>
    <name evidence="9" type="ORF">SAMN02194393_01796</name>
</gene>
<feature type="transmembrane region" description="Helical" evidence="8">
    <location>
        <begin position="226"/>
        <end position="246"/>
    </location>
</feature>
<feature type="transmembrane region" description="Helical" evidence="8">
    <location>
        <begin position="273"/>
        <end position="292"/>
    </location>
</feature>
<dbReference type="GO" id="GO:0005886">
    <property type="term" value="C:plasma membrane"/>
    <property type="evidence" value="ECO:0007669"/>
    <property type="project" value="TreeGrafter"/>
</dbReference>
<dbReference type="PANTHER" id="PTHR10283:SF82">
    <property type="entry name" value="SOLUTE CARRIER FAMILY 13 MEMBER 2"/>
    <property type="match status" value="1"/>
</dbReference>
<keyword evidence="4 8" id="KW-0812">Transmembrane</keyword>
<dbReference type="GO" id="GO:1905039">
    <property type="term" value="P:carboxylic acid transmembrane transport"/>
    <property type="evidence" value="ECO:0007669"/>
    <property type="project" value="UniProtKB-ARBA"/>
</dbReference>
<evidence type="ECO:0000256" key="7">
    <source>
        <dbReference type="ARBA" id="ARBA00031174"/>
    </source>
</evidence>
<proteinExistence type="inferred from homology"/>
<feature type="transmembrane region" description="Helical" evidence="8">
    <location>
        <begin position="48"/>
        <end position="79"/>
    </location>
</feature>
<evidence type="ECO:0000256" key="2">
    <source>
        <dbReference type="ARBA" id="ARBA00006772"/>
    </source>
</evidence>
<evidence type="ECO:0000256" key="3">
    <source>
        <dbReference type="ARBA" id="ARBA00020150"/>
    </source>
</evidence>
<feature type="transmembrane region" description="Helical" evidence="8">
    <location>
        <begin position="353"/>
        <end position="372"/>
    </location>
</feature>
<keyword evidence="10" id="KW-1185">Reference proteome</keyword>
<feature type="transmembrane region" description="Helical" evidence="8">
    <location>
        <begin position="405"/>
        <end position="424"/>
    </location>
</feature>
<feature type="transmembrane region" description="Helical" evidence="8">
    <location>
        <begin position="91"/>
        <end position="112"/>
    </location>
</feature>
<comment type="subcellular location">
    <subcellularLocation>
        <location evidence="1">Membrane</location>
        <topology evidence="1">Multi-pass membrane protein</topology>
    </subcellularLocation>
</comment>
<evidence type="ECO:0000256" key="8">
    <source>
        <dbReference type="SAM" id="Phobius"/>
    </source>
</evidence>
<dbReference type="AlphaFoldDB" id="A0A1T5KGL6"/>
<dbReference type="RefSeq" id="WP_079490989.1">
    <property type="nucleotide sequence ID" value="NZ_FUZT01000004.1"/>
</dbReference>
<reference evidence="9 10" key="1">
    <citation type="submission" date="2017-02" db="EMBL/GenBank/DDBJ databases">
        <authorList>
            <person name="Peterson S.W."/>
        </authorList>
    </citation>
    <scope>NUCLEOTIDE SEQUENCE [LARGE SCALE GENOMIC DNA]</scope>
    <source>
        <strain evidence="9 10">M1</strain>
    </source>
</reference>
<dbReference type="PANTHER" id="PTHR10283">
    <property type="entry name" value="SOLUTE CARRIER FAMILY 13 MEMBER"/>
    <property type="match status" value="1"/>
</dbReference>
<evidence type="ECO:0000256" key="6">
    <source>
        <dbReference type="ARBA" id="ARBA00023136"/>
    </source>
</evidence>
<organism evidence="9 10">
    <name type="scientific">Maledivibacter halophilus</name>
    <dbReference type="NCBI Taxonomy" id="36842"/>
    <lineage>
        <taxon>Bacteria</taxon>
        <taxon>Bacillati</taxon>
        <taxon>Bacillota</taxon>
        <taxon>Clostridia</taxon>
        <taxon>Peptostreptococcales</taxon>
        <taxon>Caminicellaceae</taxon>
        <taxon>Maledivibacter</taxon>
    </lineage>
</organism>
<feature type="transmembrane region" description="Helical" evidence="8">
    <location>
        <begin position="444"/>
        <end position="464"/>
    </location>
</feature>
<evidence type="ECO:0000256" key="1">
    <source>
        <dbReference type="ARBA" id="ARBA00004141"/>
    </source>
</evidence>
<dbReference type="GO" id="GO:0008514">
    <property type="term" value="F:organic anion transmembrane transporter activity"/>
    <property type="evidence" value="ECO:0007669"/>
    <property type="project" value="UniProtKB-ARBA"/>
</dbReference>
<comment type="similarity">
    <text evidence="2">Belongs to the SLC13A/DASS transporter (TC 2.A.47) family. NADC subfamily.</text>
</comment>
<feature type="transmembrane region" description="Helical" evidence="8">
    <location>
        <begin position="378"/>
        <end position="398"/>
    </location>
</feature>
<name>A0A1T5KGL6_9FIRM</name>
<evidence type="ECO:0000313" key="9">
    <source>
        <dbReference type="EMBL" id="SKC62896.1"/>
    </source>
</evidence>
<sequence length="470" mass="50929">MINQEVVNSVENNYVKKIILGAISVALYFILTNITTPAGLSIEGQKSIALMLVAIFWWVFEIIPVGISTLLFTMLLGALKIIPTGQAMGNFFSDTLVFILSSLVIGKVFIDIDLGKRISLYLSTLFGKKSKMVLLSFMLPTSIVSTILVDIPTAIIFGSIAYEILQQNNCTPGKSNFGKAMMMGIPIAAALGGFGTPAGSGINVLSINLMKQVAGVELTFAQWTMIGFPMAMILTIVAWFVLIKLYPPEFEEVQGLDNVKEERKNLPPLNSNHYKFIVIFALTVICWFTGFLPVPLASIIASSLFFLPGINLVSWEEMNASIPWSVMLLIGASQSLGMAIYETGGAEWIANTLLSDIGSTSTVVLLLIITSFGIFSHLILPVASAVLTVCIPVLTILAQANGIPVSMVVLPIAFTASCVFLLPLDPIPLTTIEYGYWKIYEMPIPGFIISIVWIIVNVIAILVANSFGII</sequence>
<feature type="transmembrane region" description="Helical" evidence="8">
    <location>
        <begin position="18"/>
        <end position="36"/>
    </location>
</feature>
<keyword evidence="6 8" id="KW-0472">Membrane</keyword>
<evidence type="ECO:0000256" key="4">
    <source>
        <dbReference type="ARBA" id="ARBA00022692"/>
    </source>
</evidence>
<keyword evidence="5 8" id="KW-1133">Transmembrane helix</keyword>
<dbReference type="STRING" id="36842.SAMN02194393_01796"/>
<evidence type="ECO:0000256" key="5">
    <source>
        <dbReference type="ARBA" id="ARBA00022989"/>
    </source>
</evidence>
<feature type="transmembrane region" description="Helical" evidence="8">
    <location>
        <begin position="180"/>
        <end position="205"/>
    </location>
</feature>
<accession>A0A1T5KGL6</accession>
<dbReference type="Proteomes" id="UP000190285">
    <property type="component" value="Unassembled WGS sequence"/>
</dbReference>
<evidence type="ECO:0000313" key="10">
    <source>
        <dbReference type="Proteomes" id="UP000190285"/>
    </source>
</evidence>
<dbReference type="InterPro" id="IPR001898">
    <property type="entry name" value="SLC13A/DASS"/>
</dbReference>
<dbReference type="EMBL" id="FUZT01000004">
    <property type="protein sequence ID" value="SKC62896.1"/>
    <property type="molecule type" value="Genomic_DNA"/>
</dbReference>
<dbReference type="Pfam" id="PF00939">
    <property type="entry name" value="Na_sulph_symp"/>
    <property type="match status" value="1"/>
</dbReference>
<feature type="transmembrane region" description="Helical" evidence="8">
    <location>
        <begin position="133"/>
        <end position="160"/>
    </location>
</feature>
<feature type="transmembrane region" description="Helical" evidence="8">
    <location>
        <begin position="321"/>
        <end position="341"/>
    </location>
</feature>